<dbReference type="InterPro" id="IPR015422">
    <property type="entry name" value="PyrdxlP-dep_Trfase_small"/>
</dbReference>
<name>A0A5Q2QDE4_9GAMM</name>
<reference evidence="13 14" key="1">
    <citation type="submission" date="2019-11" db="EMBL/GenBank/DDBJ databases">
        <authorList>
            <person name="Khan S.A."/>
            <person name="Jeon C.O."/>
            <person name="Chun B.H."/>
        </authorList>
    </citation>
    <scope>NUCLEOTIDE SEQUENCE [LARGE SCALE GENOMIC DNA]</scope>
    <source>
        <strain evidence="13 14">IMCC 1097</strain>
    </source>
</reference>
<accession>A0A5Q2QDE4</accession>
<dbReference type="Gene3D" id="3.90.1150.10">
    <property type="entry name" value="Aspartate Aminotransferase, domain 1"/>
    <property type="match status" value="1"/>
</dbReference>
<dbReference type="InterPro" id="IPR015424">
    <property type="entry name" value="PyrdxlP-dep_Trfase"/>
</dbReference>
<evidence type="ECO:0000256" key="7">
    <source>
        <dbReference type="ARBA" id="ARBA00022679"/>
    </source>
</evidence>
<dbReference type="PANTHER" id="PTHR42885:SF2">
    <property type="entry name" value="HISTIDINOL-PHOSPHATE AMINOTRANSFERASE"/>
    <property type="match status" value="1"/>
</dbReference>
<sequence length="359" mass="39119">MRGWIERTVRTDVQARTAYAVADPGTAIRLNQMENPFGWPADLWRACMESLSGAEINRYPDAAGRELIAAIRAHDDLDDAWGVMLGNGSDEIIQPLIQAICDGARPVMAPAPSFVMFEVIAGQCRVPYVGVDLNRDFSLDADGLIAAMQRHNPALLFLAQPNNPTGNLYDEADLRRVIEACPGLVIIDEAYGPFSSRNHQSWLGQYPNLLVMRTFSKMGLAGLRCGYLVGDVAWIEQINKVRLPYNLGVLNQAVARFALTEGRAVLAQQSAALRVGRDQLFDALSARGLRVHPSEANFMLLEVDQPSAVNASIAAQGVLIKDLSKAHPMLARCLRVSIGTDAENAAFLAALDVALKAQR</sequence>
<comment type="catalytic activity">
    <reaction evidence="10 11">
        <text>L-histidinol phosphate + 2-oxoglutarate = 3-(imidazol-4-yl)-2-oxopropyl phosphate + L-glutamate</text>
        <dbReference type="Rhea" id="RHEA:23744"/>
        <dbReference type="ChEBI" id="CHEBI:16810"/>
        <dbReference type="ChEBI" id="CHEBI:29985"/>
        <dbReference type="ChEBI" id="CHEBI:57766"/>
        <dbReference type="ChEBI" id="CHEBI:57980"/>
        <dbReference type="EC" id="2.6.1.9"/>
    </reaction>
</comment>
<dbReference type="OrthoDB" id="9809616at2"/>
<dbReference type="KEGG" id="llp:GH975_10470"/>
<feature type="modified residue" description="N6-(pyridoxal phosphate)lysine" evidence="11">
    <location>
        <position position="217"/>
    </location>
</feature>
<dbReference type="InterPro" id="IPR005861">
    <property type="entry name" value="HisP_aminotrans"/>
</dbReference>
<comment type="cofactor">
    <cofactor evidence="1 11">
        <name>pyridoxal 5'-phosphate</name>
        <dbReference type="ChEBI" id="CHEBI:597326"/>
    </cofactor>
</comment>
<organism evidence="13 14">
    <name type="scientific">Litorivicinus lipolyticus</name>
    <dbReference type="NCBI Taxonomy" id="418701"/>
    <lineage>
        <taxon>Bacteria</taxon>
        <taxon>Pseudomonadati</taxon>
        <taxon>Pseudomonadota</taxon>
        <taxon>Gammaproteobacteria</taxon>
        <taxon>Oceanospirillales</taxon>
        <taxon>Litorivicinaceae</taxon>
        <taxon>Litorivicinus</taxon>
    </lineage>
</organism>
<dbReference type="GO" id="GO:0004400">
    <property type="term" value="F:histidinol-phosphate transaminase activity"/>
    <property type="evidence" value="ECO:0007669"/>
    <property type="project" value="UniProtKB-UniRule"/>
</dbReference>
<keyword evidence="7 11" id="KW-0808">Transferase</keyword>
<evidence type="ECO:0000256" key="8">
    <source>
        <dbReference type="ARBA" id="ARBA00022898"/>
    </source>
</evidence>
<keyword evidence="9 11" id="KW-0368">Histidine biosynthesis</keyword>
<dbReference type="AlphaFoldDB" id="A0A5Q2QDE4"/>
<dbReference type="Gene3D" id="3.40.640.10">
    <property type="entry name" value="Type I PLP-dependent aspartate aminotransferase-like (Major domain)"/>
    <property type="match status" value="1"/>
</dbReference>
<dbReference type="Pfam" id="PF00155">
    <property type="entry name" value="Aminotran_1_2"/>
    <property type="match status" value="1"/>
</dbReference>
<evidence type="ECO:0000256" key="1">
    <source>
        <dbReference type="ARBA" id="ARBA00001933"/>
    </source>
</evidence>
<evidence type="ECO:0000256" key="5">
    <source>
        <dbReference type="ARBA" id="ARBA00022576"/>
    </source>
</evidence>
<keyword evidence="14" id="KW-1185">Reference proteome</keyword>
<comment type="similarity">
    <text evidence="3 11">Belongs to the class-II pyridoxal-phosphate-dependent aminotransferase family. Histidinol-phosphate aminotransferase subfamily.</text>
</comment>
<feature type="domain" description="Aminotransferase class I/classII large" evidence="12">
    <location>
        <begin position="28"/>
        <end position="351"/>
    </location>
</feature>
<dbReference type="NCBIfam" id="TIGR01141">
    <property type="entry name" value="hisC"/>
    <property type="match status" value="1"/>
</dbReference>
<evidence type="ECO:0000313" key="13">
    <source>
        <dbReference type="EMBL" id="QGG81333.1"/>
    </source>
</evidence>
<dbReference type="CDD" id="cd00609">
    <property type="entry name" value="AAT_like"/>
    <property type="match status" value="1"/>
</dbReference>
<comment type="pathway">
    <text evidence="2 11">Amino-acid biosynthesis; L-histidine biosynthesis; L-histidine from 5-phospho-alpha-D-ribose 1-diphosphate: step 7/9.</text>
</comment>
<dbReference type="SUPFAM" id="SSF53383">
    <property type="entry name" value="PLP-dependent transferases"/>
    <property type="match status" value="1"/>
</dbReference>
<dbReference type="GO" id="GO:0000105">
    <property type="term" value="P:L-histidine biosynthetic process"/>
    <property type="evidence" value="ECO:0007669"/>
    <property type="project" value="UniProtKB-UniRule"/>
</dbReference>
<evidence type="ECO:0000256" key="2">
    <source>
        <dbReference type="ARBA" id="ARBA00005011"/>
    </source>
</evidence>
<evidence type="ECO:0000259" key="12">
    <source>
        <dbReference type="Pfam" id="PF00155"/>
    </source>
</evidence>
<keyword evidence="8 11" id="KW-0663">Pyridoxal phosphate</keyword>
<evidence type="ECO:0000256" key="11">
    <source>
        <dbReference type="HAMAP-Rule" id="MF_01023"/>
    </source>
</evidence>
<dbReference type="Proteomes" id="UP000388235">
    <property type="component" value="Chromosome"/>
</dbReference>
<evidence type="ECO:0000256" key="10">
    <source>
        <dbReference type="ARBA" id="ARBA00047481"/>
    </source>
</evidence>
<evidence type="ECO:0000256" key="4">
    <source>
        <dbReference type="ARBA" id="ARBA00011738"/>
    </source>
</evidence>
<evidence type="ECO:0000256" key="9">
    <source>
        <dbReference type="ARBA" id="ARBA00023102"/>
    </source>
</evidence>
<dbReference type="HAMAP" id="MF_01023">
    <property type="entry name" value="HisC_aminotrans_2"/>
    <property type="match status" value="1"/>
</dbReference>
<dbReference type="InterPro" id="IPR004839">
    <property type="entry name" value="Aminotransferase_I/II_large"/>
</dbReference>
<dbReference type="InterPro" id="IPR015421">
    <property type="entry name" value="PyrdxlP-dep_Trfase_major"/>
</dbReference>
<protein>
    <recommendedName>
        <fullName evidence="11">Histidinol-phosphate aminotransferase</fullName>
        <ecNumber evidence="11">2.6.1.9</ecNumber>
    </recommendedName>
    <alternativeName>
        <fullName evidence="11">Imidazole acetol-phosphate transaminase</fullName>
    </alternativeName>
</protein>
<evidence type="ECO:0000313" key="14">
    <source>
        <dbReference type="Proteomes" id="UP000388235"/>
    </source>
</evidence>
<comment type="subunit">
    <text evidence="4 11">Homodimer.</text>
</comment>
<dbReference type="EC" id="2.6.1.9" evidence="11"/>
<dbReference type="EMBL" id="CP045871">
    <property type="protein sequence ID" value="QGG81333.1"/>
    <property type="molecule type" value="Genomic_DNA"/>
</dbReference>
<evidence type="ECO:0000256" key="6">
    <source>
        <dbReference type="ARBA" id="ARBA00022605"/>
    </source>
</evidence>
<evidence type="ECO:0000256" key="3">
    <source>
        <dbReference type="ARBA" id="ARBA00007970"/>
    </source>
</evidence>
<dbReference type="GO" id="GO:0030170">
    <property type="term" value="F:pyridoxal phosphate binding"/>
    <property type="evidence" value="ECO:0007669"/>
    <property type="project" value="InterPro"/>
</dbReference>
<dbReference type="UniPathway" id="UPA00031">
    <property type="reaction ID" value="UER00012"/>
</dbReference>
<proteinExistence type="inferred from homology"/>
<dbReference type="PANTHER" id="PTHR42885">
    <property type="entry name" value="HISTIDINOL-PHOSPHATE AMINOTRANSFERASE-RELATED"/>
    <property type="match status" value="1"/>
</dbReference>
<gene>
    <name evidence="11" type="primary">hisC</name>
    <name evidence="13" type="ORF">GH975_10470</name>
</gene>
<keyword evidence="5 11" id="KW-0032">Aminotransferase</keyword>
<keyword evidence="6 11" id="KW-0028">Amino-acid biosynthesis</keyword>